<dbReference type="RefSeq" id="XP_043014659.1">
    <property type="nucleotide sequence ID" value="XM_043145959.1"/>
</dbReference>
<accession>A0A9P8AE24</accession>
<protein>
    <submittedName>
        <fullName evidence="2">Uncharacterized protein</fullName>
    </submittedName>
</protein>
<feature type="compositionally biased region" description="Polar residues" evidence="1">
    <location>
        <begin position="62"/>
        <end position="84"/>
    </location>
</feature>
<proteinExistence type="predicted"/>
<dbReference type="Proteomes" id="UP001049176">
    <property type="component" value="Chromosome 1"/>
</dbReference>
<evidence type="ECO:0000313" key="2">
    <source>
        <dbReference type="EMBL" id="KAG7098189.1"/>
    </source>
</evidence>
<feature type="region of interest" description="Disordered" evidence="1">
    <location>
        <begin position="62"/>
        <end position="98"/>
    </location>
</feature>
<keyword evidence="3" id="KW-1185">Reference proteome</keyword>
<sequence>MDDPTTEQPAMNEEEMDVILDQLEEGRRRFSEGMAARQINDPVLSWIAPMVYLMMRLVPGGNRTQTQPAPSPQGSASNTGNQPGQGVPPTPRPDITHRPTCVLIESGIIREVIKEKWKEFKAPSPEDVSNLFAHYQQSNLAWKGKDHLLEGFLTQALHRTGTTDDDDRAVMFVEGDGKKAKVWNRAVAAWLIKYFVIERVNAKIPSRTVEWGVSFDWIKSTITRVTKHVDYLFSDRRLTDDERQQRNEVYKFVEARRLLFLRRRNAVRNRPPIKHLVEALTLLGEDGMSSDEETEGSPSNFRNIHRHPWRSEAATVMVRYVDQVVEAADATKPRRGNAKNTRKPHPSITGEHMRSRRFKAAHDPINRRYMHVPHGLPVNFYNQTVLDGHPQFNDARISWKDLLGVKEVNEALLRVPENFNADDLNEDEV</sequence>
<comment type="caution">
    <text evidence="2">The sequence shown here is derived from an EMBL/GenBank/DDBJ whole genome shotgun (WGS) entry which is preliminary data.</text>
</comment>
<dbReference type="KEGG" id="more:E1B28_000157"/>
<dbReference type="EMBL" id="CM032181">
    <property type="protein sequence ID" value="KAG7098189.1"/>
    <property type="molecule type" value="Genomic_DNA"/>
</dbReference>
<evidence type="ECO:0000256" key="1">
    <source>
        <dbReference type="SAM" id="MobiDB-lite"/>
    </source>
</evidence>
<evidence type="ECO:0000313" key="3">
    <source>
        <dbReference type="Proteomes" id="UP001049176"/>
    </source>
</evidence>
<dbReference type="GeneID" id="66069233"/>
<dbReference type="OrthoDB" id="3119077at2759"/>
<reference evidence="2" key="1">
    <citation type="journal article" date="2021" name="Genome Biol. Evol.">
        <title>The assembled and annotated genome of the fairy-ring fungus Marasmius oreades.</title>
        <authorList>
            <person name="Hiltunen M."/>
            <person name="Ament-Velasquez S.L."/>
            <person name="Johannesson H."/>
        </authorList>
    </citation>
    <scope>NUCLEOTIDE SEQUENCE</scope>
    <source>
        <strain evidence="2">03SP1</strain>
    </source>
</reference>
<dbReference type="AlphaFoldDB" id="A0A9P8AE24"/>
<organism evidence="2 3">
    <name type="scientific">Marasmius oreades</name>
    <name type="common">fairy-ring Marasmius</name>
    <dbReference type="NCBI Taxonomy" id="181124"/>
    <lineage>
        <taxon>Eukaryota</taxon>
        <taxon>Fungi</taxon>
        <taxon>Dikarya</taxon>
        <taxon>Basidiomycota</taxon>
        <taxon>Agaricomycotina</taxon>
        <taxon>Agaricomycetes</taxon>
        <taxon>Agaricomycetidae</taxon>
        <taxon>Agaricales</taxon>
        <taxon>Marasmiineae</taxon>
        <taxon>Marasmiaceae</taxon>
        <taxon>Marasmius</taxon>
    </lineage>
</organism>
<name>A0A9P8AE24_9AGAR</name>
<gene>
    <name evidence="2" type="ORF">E1B28_000157</name>
</gene>